<keyword evidence="1" id="KW-0812">Transmembrane</keyword>
<dbReference type="AlphaFoldDB" id="A0A0F9UHT4"/>
<comment type="caution">
    <text evidence="2">The sequence shown here is derived from an EMBL/GenBank/DDBJ whole genome shotgun (WGS) entry which is preliminary data.</text>
</comment>
<evidence type="ECO:0000313" key="2">
    <source>
        <dbReference type="EMBL" id="KKN92765.1"/>
    </source>
</evidence>
<keyword evidence="1" id="KW-0472">Membrane</keyword>
<feature type="transmembrane region" description="Helical" evidence="1">
    <location>
        <begin position="117"/>
        <end position="137"/>
    </location>
</feature>
<organism evidence="2">
    <name type="scientific">marine sediment metagenome</name>
    <dbReference type="NCBI Taxonomy" id="412755"/>
    <lineage>
        <taxon>unclassified sequences</taxon>
        <taxon>metagenomes</taxon>
        <taxon>ecological metagenomes</taxon>
    </lineage>
</organism>
<sequence length="163" mass="17578">MSSIPQDPIEAFWSGLAAAWTIVLGPISAMIAGTAVGLVAGGAWYMLTDPLGLPTLGAVVLPVTMLASLGGQVRMLVVIGGTLTFWFSSRWRLEGWWIVCTAAAIQAFAFFPGVFGFWRVVGGVVGAGLLIALYVASKRYPAWRYERALRKPRKPKPRSPAKR</sequence>
<gene>
    <name evidence="2" type="ORF">LCGC14_0205080</name>
</gene>
<feature type="transmembrane region" description="Helical" evidence="1">
    <location>
        <begin position="12"/>
        <end position="45"/>
    </location>
</feature>
<protein>
    <submittedName>
        <fullName evidence="2">Uncharacterized protein</fullName>
    </submittedName>
</protein>
<feature type="transmembrane region" description="Helical" evidence="1">
    <location>
        <begin position="65"/>
        <end position="87"/>
    </location>
</feature>
<proteinExistence type="predicted"/>
<name>A0A0F9UHT4_9ZZZZ</name>
<accession>A0A0F9UHT4</accession>
<reference evidence="2" key="1">
    <citation type="journal article" date="2015" name="Nature">
        <title>Complex archaea that bridge the gap between prokaryotes and eukaryotes.</title>
        <authorList>
            <person name="Spang A."/>
            <person name="Saw J.H."/>
            <person name="Jorgensen S.L."/>
            <person name="Zaremba-Niedzwiedzka K."/>
            <person name="Martijn J."/>
            <person name="Lind A.E."/>
            <person name="van Eijk R."/>
            <person name="Schleper C."/>
            <person name="Guy L."/>
            <person name="Ettema T.J."/>
        </authorList>
    </citation>
    <scope>NUCLEOTIDE SEQUENCE</scope>
</reference>
<keyword evidence="1" id="KW-1133">Transmembrane helix</keyword>
<dbReference type="EMBL" id="LAZR01000092">
    <property type="protein sequence ID" value="KKN92765.1"/>
    <property type="molecule type" value="Genomic_DNA"/>
</dbReference>
<evidence type="ECO:0000256" key="1">
    <source>
        <dbReference type="SAM" id="Phobius"/>
    </source>
</evidence>
<feature type="transmembrane region" description="Helical" evidence="1">
    <location>
        <begin position="94"/>
        <end position="111"/>
    </location>
</feature>